<dbReference type="PANTHER" id="PTHR43968:SF8">
    <property type="entry name" value="S-TRANSFERASE, PUTATIVE (AFU_ORTHOLOGUE AFUA_2G00590)-RELATED"/>
    <property type="match status" value="1"/>
</dbReference>
<dbReference type="GO" id="GO:0005737">
    <property type="term" value="C:cytoplasm"/>
    <property type="evidence" value="ECO:0007669"/>
    <property type="project" value="TreeGrafter"/>
</dbReference>
<feature type="domain" description="GST N-terminal" evidence="2">
    <location>
        <begin position="57"/>
        <end position="136"/>
    </location>
</feature>
<dbReference type="SUPFAM" id="SSF47616">
    <property type="entry name" value="GST C-terminal domain-like"/>
    <property type="match status" value="1"/>
</dbReference>
<gene>
    <name evidence="3" type="ORF">EYC80_003233</name>
</gene>
<dbReference type="InterPro" id="IPR050983">
    <property type="entry name" value="GST_Omega/HSP26"/>
</dbReference>
<dbReference type="InterPro" id="IPR036282">
    <property type="entry name" value="Glutathione-S-Trfase_C_sf"/>
</dbReference>
<dbReference type="Pfam" id="PF13409">
    <property type="entry name" value="GST_N_2"/>
    <property type="match status" value="1"/>
</dbReference>
<name>A0A5N6KDB1_MONLA</name>
<organism evidence="3 4">
    <name type="scientific">Monilinia laxa</name>
    <name type="common">Brown rot fungus</name>
    <name type="synonym">Sclerotinia laxa</name>
    <dbReference type="NCBI Taxonomy" id="61186"/>
    <lineage>
        <taxon>Eukaryota</taxon>
        <taxon>Fungi</taxon>
        <taxon>Dikarya</taxon>
        <taxon>Ascomycota</taxon>
        <taxon>Pezizomycotina</taxon>
        <taxon>Leotiomycetes</taxon>
        <taxon>Helotiales</taxon>
        <taxon>Sclerotiniaceae</taxon>
        <taxon>Monilinia</taxon>
    </lineage>
</organism>
<evidence type="ECO:0000259" key="2">
    <source>
        <dbReference type="PROSITE" id="PS50404"/>
    </source>
</evidence>
<dbReference type="InterPro" id="IPR004045">
    <property type="entry name" value="Glutathione_S-Trfase_N"/>
</dbReference>
<keyword evidence="4" id="KW-1185">Reference proteome</keyword>
<feature type="compositionally biased region" description="Pro residues" evidence="1">
    <location>
        <begin position="397"/>
        <end position="406"/>
    </location>
</feature>
<protein>
    <recommendedName>
        <fullName evidence="2">GST N-terminal domain-containing protein</fullName>
    </recommendedName>
</protein>
<dbReference type="InterPro" id="IPR040079">
    <property type="entry name" value="Glutathione_S-Trfase"/>
</dbReference>
<sequence length="446" mass="49371">MSEESEKKEWHIKGSLDAELVVTPALPPDFHITLHTHDTPDGESTIVALKMGSHPAPKIILYTSYACPWAHRSQIALAELGLEFETVLIDLSVPRTPEYLAINPRGLVPALSYNGEILTESGVISQFLVDAHPSHLEKTSREEGGALQRARYNFFIETYFSKVAPHVIKAGVAKTLEEREQAAASAIDAIVKEIEPLVQNAAPFFGGSERLTFVEVQVGSFLLRLLAFSKHDGLLPTSLLTLEEKAPAFWKWANAVSKEKSVTYIWDEENIIKRQRERIQWIEEHSNKETSPPKSPFTFPITLFPMGDDVSENSCTSAVPALHVSTTQTRNFDDWDVSEARCPMESLATGQAKVNLNNNSRNRDPPGQPSKNGRSYSYLGQFIPHGVSTNLLNSQPQPQPQPPPATPSILPHTISQTKPLVGHSESASRAALLLAPYICDFDRLDI</sequence>
<dbReference type="OrthoDB" id="202840at2759"/>
<dbReference type="Proteomes" id="UP000326757">
    <property type="component" value="Unassembled WGS sequence"/>
</dbReference>
<dbReference type="SUPFAM" id="SSF52833">
    <property type="entry name" value="Thioredoxin-like"/>
    <property type="match status" value="1"/>
</dbReference>
<dbReference type="Gene3D" id="1.20.1050.10">
    <property type="match status" value="1"/>
</dbReference>
<dbReference type="InterPro" id="IPR036249">
    <property type="entry name" value="Thioredoxin-like_sf"/>
</dbReference>
<evidence type="ECO:0000256" key="1">
    <source>
        <dbReference type="SAM" id="MobiDB-lite"/>
    </source>
</evidence>
<comment type="caution">
    <text evidence="3">The sequence shown here is derived from an EMBL/GenBank/DDBJ whole genome shotgun (WGS) entry which is preliminary data.</text>
</comment>
<dbReference type="SFLD" id="SFLDS00019">
    <property type="entry name" value="Glutathione_Transferase_(cytos"/>
    <property type="match status" value="1"/>
</dbReference>
<feature type="region of interest" description="Disordered" evidence="1">
    <location>
        <begin position="352"/>
        <end position="412"/>
    </location>
</feature>
<dbReference type="Gene3D" id="3.40.30.10">
    <property type="entry name" value="Glutaredoxin"/>
    <property type="match status" value="1"/>
</dbReference>
<proteinExistence type="predicted"/>
<dbReference type="PROSITE" id="PS50404">
    <property type="entry name" value="GST_NTER"/>
    <property type="match status" value="1"/>
</dbReference>
<dbReference type="PANTHER" id="PTHR43968">
    <property type="match status" value="1"/>
</dbReference>
<dbReference type="AlphaFoldDB" id="A0A5N6KDB1"/>
<dbReference type="SFLD" id="SFLDG00358">
    <property type="entry name" value="Main_(cytGST)"/>
    <property type="match status" value="1"/>
</dbReference>
<reference evidence="3 4" key="1">
    <citation type="submission" date="2019-06" db="EMBL/GenBank/DDBJ databases">
        <title>Genome Sequence of the Brown Rot Fungal Pathogen Monilinia laxa.</title>
        <authorList>
            <person name="De Miccolis Angelini R.M."/>
            <person name="Landi L."/>
            <person name="Abate D."/>
            <person name="Pollastro S."/>
            <person name="Romanazzi G."/>
            <person name="Faretra F."/>
        </authorList>
    </citation>
    <scope>NUCLEOTIDE SEQUENCE [LARGE SCALE GENOMIC DNA]</scope>
    <source>
        <strain evidence="3 4">Mlax316</strain>
    </source>
</reference>
<accession>A0A5N6KDB1</accession>
<evidence type="ECO:0000313" key="3">
    <source>
        <dbReference type="EMBL" id="KAB8301354.1"/>
    </source>
</evidence>
<dbReference type="EMBL" id="VIGI01000004">
    <property type="protein sequence ID" value="KAB8301354.1"/>
    <property type="molecule type" value="Genomic_DNA"/>
</dbReference>
<evidence type="ECO:0000313" key="4">
    <source>
        <dbReference type="Proteomes" id="UP000326757"/>
    </source>
</evidence>
<dbReference type="CDD" id="cd00570">
    <property type="entry name" value="GST_N_family"/>
    <property type="match status" value="1"/>
</dbReference>